<dbReference type="Pfam" id="PF08241">
    <property type="entry name" value="Methyltransf_11"/>
    <property type="match status" value="1"/>
</dbReference>
<dbReference type="EMBL" id="LQOY01000081">
    <property type="protein sequence ID" value="ORV86505.1"/>
    <property type="molecule type" value="Genomic_DNA"/>
</dbReference>
<dbReference type="SUPFAM" id="SSF53335">
    <property type="entry name" value="S-adenosyl-L-methionine-dependent methyltransferases"/>
    <property type="match status" value="1"/>
</dbReference>
<keyword evidence="3" id="KW-1185">Reference proteome</keyword>
<dbReference type="AlphaFoldDB" id="A0A1X1WIS2"/>
<dbReference type="GO" id="GO:0008757">
    <property type="term" value="F:S-adenosylmethionine-dependent methyltransferase activity"/>
    <property type="evidence" value="ECO:0007669"/>
    <property type="project" value="InterPro"/>
</dbReference>
<evidence type="ECO:0000259" key="1">
    <source>
        <dbReference type="Pfam" id="PF08241"/>
    </source>
</evidence>
<dbReference type="RefSeq" id="WP_069433766.1">
    <property type="nucleotide sequence ID" value="NZ_JACKSU010000076.1"/>
</dbReference>
<name>A0A1X1WIS2_MYCGO</name>
<dbReference type="InterPro" id="IPR013216">
    <property type="entry name" value="Methyltransf_11"/>
</dbReference>
<evidence type="ECO:0000313" key="2">
    <source>
        <dbReference type="EMBL" id="ORV86505.1"/>
    </source>
</evidence>
<dbReference type="InterPro" id="IPR029063">
    <property type="entry name" value="SAM-dependent_MTases_sf"/>
</dbReference>
<reference evidence="2 3" key="1">
    <citation type="submission" date="2016-01" db="EMBL/GenBank/DDBJ databases">
        <title>The new phylogeny of the genus Mycobacterium.</title>
        <authorList>
            <person name="Tarcisio F."/>
            <person name="Conor M."/>
            <person name="Antonella G."/>
            <person name="Elisabetta G."/>
            <person name="Giulia F.S."/>
            <person name="Sara T."/>
            <person name="Anna F."/>
            <person name="Clotilde B."/>
            <person name="Roberto B."/>
            <person name="Veronica D.S."/>
            <person name="Fabio R."/>
            <person name="Monica P."/>
            <person name="Olivier J."/>
            <person name="Enrico T."/>
            <person name="Nicola S."/>
        </authorList>
    </citation>
    <scope>NUCLEOTIDE SEQUENCE [LARGE SCALE GENOMIC DNA]</scope>
    <source>
        <strain evidence="2 3">DSM 44160</strain>
    </source>
</reference>
<dbReference type="Gene3D" id="3.40.50.150">
    <property type="entry name" value="Vaccinia Virus protein VP39"/>
    <property type="match status" value="1"/>
</dbReference>
<dbReference type="CDD" id="cd02440">
    <property type="entry name" value="AdoMet_MTases"/>
    <property type="match status" value="1"/>
</dbReference>
<organism evidence="2 3">
    <name type="scientific">Mycobacterium gordonae</name>
    <dbReference type="NCBI Taxonomy" id="1778"/>
    <lineage>
        <taxon>Bacteria</taxon>
        <taxon>Bacillati</taxon>
        <taxon>Actinomycetota</taxon>
        <taxon>Actinomycetes</taxon>
        <taxon>Mycobacteriales</taxon>
        <taxon>Mycobacteriaceae</taxon>
        <taxon>Mycobacterium</taxon>
    </lineage>
</organism>
<accession>A0A1X1WIS2</accession>
<evidence type="ECO:0000313" key="3">
    <source>
        <dbReference type="Proteomes" id="UP000193928"/>
    </source>
</evidence>
<dbReference type="Proteomes" id="UP000193928">
    <property type="component" value="Unassembled WGS sequence"/>
</dbReference>
<feature type="domain" description="Methyltransferase type 11" evidence="1">
    <location>
        <begin position="98"/>
        <end position="145"/>
    </location>
</feature>
<gene>
    <name evidence="2" type="ORF">AWC08_24725</name>
</gene>
<comment type="caution">
    <text evidence="2">The sequence shown here is derived from an EMBL/GenBank/DDBJ whole genome shotgun (WGS) entry which is preliminary data.</text>
</comment>
<sequence>MRTLVKEFAPKSAGDLLLILKYQRWRLPFRREYQAAVEGKYGIEIGGPSSVFSTVLPLYQCVRGLDGVNFATDTVWEGHIQEGQTYRYFGDGAGHQYISDATDLSQIPTAHYDFLLSSNCLEHVANPFKALLEWKRVIKPGGGFVLVLPNKDSNFDHRRPVTALSHLLDDFERDMGEDDLTHLEEILTLHDLQRDPPAGDLEHFRQRSLQNLSNRTLHHHVFDAALIEAMLAHLDFEVRDVTTTRTDFFALAIKGTA</sequence>
<proteinExistence type="predicted"/>
<protein>
    <recommendedName>
        <fullName evidence="1">Methyltransferase type 11 domain-containing protein</fullName>
    </recommendedName>
</protein>